<organism evidence="2 3">
    <name type="scientific">Liparis tanakae</name>
    <name type="common">Tanaka's snailfish</name>
    <dbReference type="NCBI Taxonomy" id="230148"/>
    <lineage>
        <taxon>Eukaryota</taxon>
        <taxon>Metazoa</taxon>
        <taxon>Chordata</taxon>
        <taxon>Craniata</taxon>
        <taxon>Vertebrata</taxon>
        <taxon>Euteleostomi</taxon>
        <taxon>Actinopterygii</taxon>
        <taxon>Neopterygii</taxon>
        <taxon>Teleostei</taxon>
        <taxon>Neoteleostei</taxon>
        <taxon>Acanthomorphata</taxon>
        <taxon>Eupercaria</taxon>
        <taxon>Perciformes</taxon>
        <taxon>Cottioidei</taxon>
        <taxon>Cottales</taxon>
        <taxon>Liparidae</taxon>
        <taxon>Liparis</taxon>
    </lineage>
</organism>
<feature type="region of interest" description="Disordered" evidence="1">
    <location>
        <begin position="1"/>
        <end position="64"/>
    </location>
</feature>
<protein>
    <submittedName>
        <fullName evidence="2">Uncharacterized protein</fullName>
    </submittedName>
</protein>
<sequence>MKPRAAARGGDEARLHNDEDDGFTTQKQTKHLDMTSQVSNTRPAGRLRPTTSLYAAPGGLKDTRSPFEAADLLEGSALQLLQAAGQQLAARPEDETQSQIHEERES</sequence>
<comment type="caution">
    <text evidence="2">The sequence shown here is derived from an EMBL/GenBank/DDBJ whole genome shotgun (WGS) entry which is preliminary data.</text>
</comment>
<accession>A0A4Z2G869</accession>
<evidence type="ECO:0000256" key="1">
    <source>
        <dbReference type="SAM" id="MobiDB-lite"/>
    </source>
</evidence>
<feature type="region of interest" description="Disordered" evidence="1">
    <location>
        <begin position="84"/>
        <end position="106"/>
    </location>
</feature>
<proteinExistence type="predicted"/>
<keyword evidence="3" id="KW-1185">Reference proteome</keyword>
<gene>
    <name evidence="2" type="ORF">EYF80_040766</name>
</gene>
<dbReference type="AlphaFoldDB" id="A0A4Z2G869"/>
<reference evidence="2 3" key="1">
    <citation type="submission" date="2019-03" db="EMBL/GenBank/DDBJ databases">
        <title>First draft genome of Liparis tanakae, snailfish: a comprehensive survey of snailfish specific genes.</title>
        <authorList>
            <person name="Kim W."/>
            <person name="Song I."/>
            <person name="Jeong J.-H."/>
            <person name="Kim D."/>
            <person name="Kim S."/>
            <person name="Ryu S."/>
            <person name="Song J.Y."/>
            <person name="Lee S.K."/>
        </authorList>
    </citation>
    <scope>NUCLEOTIDE SEQUENCE [LARGE SCALE GENOMIC DNA]</scope>
    <source>
        <tissue evidence="2">Muscle</tissue>
    </source>
</reference>
<name>A0A4Z2G869_9TELE</name>
<evidence type="ECO:0000313" key="3">
    <source>
        <dbReference type="Proteomes" id="UP000314294"/>
    </source>
</evidence>
<dbReference type="EMBL" id="SRLO01000673">
    <property type="protein sequence ID" value="TNN49004.1"/>
    <property type="molecule type" value="Genomic_DNA"/>
</dbReference>
<evidence type="ECO:0000313" key="2">
    <source>
        <dbReference type="EMBL" id="TNN49004.1"/>
    </source>
</evidence>
<dbReference type="Proteomes" id="UP000314294">
    <property type="component" value="Unassembled WGS sequence"/>
</dbReference>